<keyword evidence="2" id="KW-0012">Acyltransferase</keyword>
<evidence type="ECO:0000256" key="2">
    <source>
        <dbReference type="ARBA" id="ARBA00023315"/>
    </source>
</evidence>
<dbReference type="Gene3D" id="3.10.129.10">
    <property type="entry name" value="Hotdog Thioesterase"/>
    <property type="match status" value="1"/>
</dbReference>
<dbReference type="PANTHER" id="PTHR43877:SF2">
    <property type="entry name" value="AMINOALKYLPHOSPHONATE N-ACETYLTRANSFERASE-RELATED"/>
    <property type="match status" value="1"/>
</dbReference>
<dbReference type="SUPFAM" id="SSF54637">
    <property type="entry name" value="Thioesterase/thiol ester dehydrase-isomerase"/>
    <property type="match status" value="1"/>
</dbReference>
<dbReference type="RefSeq" id="WP_284301409.1">
    <property type="nucleotide sequence ID" value="NZ_BSSV01000011.1"/>
</dbReference>
<keyword evidence="3" id="KW-0472">Membrane</keyword>
<sequence>MTHLSSPSTKQDFEKYYEFRYQQLREPWGQPKGSEVDDIEERSFHFMLSDDNNNIIGVARLHQVNDNVGQVRYVAVSSEHQGQGLGKQLMAVCEVQAKAIGLKTIELNARDVALAFYLSLGYQNLGESHVLYEKIQHYKMQKDFHDKDPSESVKHLVETWHSTIPLSKAMGIFVASYDHQALITRCNLAFNKNLHNTMFAGSINTLATLTGWGWVHLQLEEQALSGDIVLAQGNIKYLAPIPSYAHAQVIKADTVESYDRLTMNKKAKAEIVCNVYSGSMVAAVFTGTYVVIPKKDS</sequence>
<keyword evidence="6" id="KW-1185">Reference proteome</keyword>
<dbReference type="EMBL" id="BSSV01000011">
    <property type="protein sequence ID" value="GLX87385.1"/>
    <property type="molecule type" value="Genomic_DNA"/>
</dbReference>
<dbReference type="Proteomes" id="UP001157134">
    <property type="component" value="Unassembled WGS sequence"/>
</dbReference>
<feature type="transmembrane region" description="Helical" evidence="3">
    <location>
        <begin position="271"/>
        <end position="292"/>
    </location>
</feature>
<dbReference type="InterPro" id="IPR029069">
    <property type="entry name" value="HotDog_dom_sf"/>
</dbReference>
<dbReference type="Gene3D" id="3.40.630.30">
    <property type="match status" value="1"/>
</dbReference>
<evidence type="ECO:0000259" key="4">
    <source>
        <dbReference type="PROSITE" id="PS51186"/>
    </source>
</evidence>
<dbReference type="InterPro" id="IPR012660">
    <property type="entry name" value="YiiD_C"/>
</dbReference>
<keyword evidence="1" id="KW-0808">Transferase</keyword>
<organism evidence="5 6">
    <name type="scientific">Thalassotalea loyana</name>
    <dbReference type="NCBI Taxonomy" id="280483"/>
    <lineage>
        <taxon>Bacteria</taxon>
        <taxon>Pseudomonadati</taxon>
        <taxon>Pseudomonadota</taxon>
        <taxon>Gammaproteobacteria</taxon>
        <taxon>Alteromonadales</taxon>
        <taxon>Colwelliaceae</taxon>
        <taxon>Thalassotalea</taxon>
    </lineage>
</organism>
<dbReference type="Pfam" id="PF09500">
    <property type="entry name" value="YiiD_C"/>
    <property type="match status" value="1"/>
</dbReference>
<gene>
    <name evidence="5" type="primary">yiiD</name>
    <name evidence="5" type="ORF">tloyanaT_36380</name>
</gene>
<dbReference type="InterPro" id="IPR016181">
    <property type="entry name" value="Acyl_CoA_acyltransferase"/>
</dbReference>
<name>A0ABQ6HJW4_9GAMM</name>
<evidence type="ECO:0000256" key="3">
    <source>
        <dbReference type="SAM" id="Phobius"/>
    </source>
</evidence>
<dbReference type="InterPro" id="IPR050832">
    <property type="entry name" value="Bact_Acetyltransf"/>
</dbReference>
<dbReference type="PANTHER" id="PTHR43877">
    <property type="entry name" value="AMINOALKYLPHOSPHONATE N-ACETYLTRANSFERASE-RELATED-RELATED"/>
    <property type="match status" value="1"/>
</dbReference>
<evidence type="ECO:0000313" key="5">
    <source>
        <dbReference type="EMBL" id="GLX87385.1"/>
    </source>
</evidence>
<proteinExistence type="predicted"/>
<evidence type="ECO:0000313" key="6">
    <source>
        <dbReference type="Proteomes" id="UP001157134"/>
    </source>
</evidence>
<dbReference type="Pfam" id="PF00583">
    <property type="entry name" value="Acetyltransf_1"/>
    <property type="match status" value="1"/>
</dbReference>
<dbReference type="CDD" id="cd04301">
    <property type="entry name" value="NAT_SF"/>
    <property type="match status" value="1"/>
</dbReference>
<dbReference type="NCBIfam" id="TIGR02447">
    <property type="entry name" value="yiiD_Cterm"/>
    <property type="match status" value="1"/>
</dbReference>
<keyword evidence="3" id="KW-1133">Transmembrane helix</keyword>
<dbReference type="PROSITE" id="PS51186">
    <property type="entry name" value="GNAT"/>
    <property type="match status" value="1"/>
</dbReference>
<feature type="domain" description="N-acetyltransferase" evidence="4">
    <location>
        <begin position="2"/>
        <end position="145"/>
    </location>
</feature>
<comment type="caution">
    <text evidence="5">The sequence shown here is derived from an EMBL/GenBank/DDBJ whole genome shotgun (WGS) entry which is preliminary data.</text>
</comment>
<reference evidence="5 6" key="1">
    <citation type="submission" date="2023-03" db="EMBL/GenBank/DDBJ databases">
        <title>Thalassotalea loyana LMG 22536T draft genome sequence.</title>
        <authorList>
            <person name="Sawabe T."/>
        </authorList>
    </citation>
    <scope>NUCLEOTIDE SEQUENCE [LARGE SCALE GENOMIC DNA]</scope>
    <source>
        <strain evidence="5 6">LMG 22536</strain>
    </source>
</reference>
<dbReference type="SUPFAM" id="SSF55729">
    <property type="entry name" value="Acyl-CoA N-acyltransferases (Nat)"/>
    <property type="match status" value="1"/>
</dbReference>
<dbReference type="InterPro" id="IPR000182">
    <property type="entry name" value="GNAT_dom"/>
</dbReference>
<keyword evidence="3" id="KW-0812">Transmembrane</keyword>
<evidence type="ECO:0000256" key="1">
    <source>
        <dbReference type="ARBA" id="ARBA00022679"/>
    </source>
</evidence>
<accession>A0ABQ6HJW4</accession>
<protein>
    <submittedName>
        <fullName evidence="5">GNAT family N-acetyltransferase</fullName>
    </submittedName>
</protein>